<evidence type="ECO:0000256" key="1">
    <source>
        <dbReference type="SAM" id="MobiDB-lite"/>
    </source>
</evidence>
<keyword evidence="3" id="KW-1185">Reference proteome</keyword>
<dbReference type="InParanoid" id="B9RSD3"/>
<feature type="region of interest" description="Disordered" evidence="1">
    <location>
        <begin position="104"/>
        <end position="130"/>
    </location>
</feature>
<name>B9RSD3_RICCO</name>
<protein>
    <submittedName>
        <fullName evidence="2">Uncharacterized protein</fullName>
    </submittedName>
</protein>
<organism evidence="2 3">
    <name type="scientific">Ricinus communis</name>
    <name type="common">Castor bean</name>
    <dbReference type="NCBI Taxonomy" id="3988"/>
    <lineage>
        <taxon>Eukaryota</taxon>
        <taxon>Viridiplantae</taxon>
        <taxon>Streptophyta</taxon>
        <taxon>Embryophyta</taxon>
        <taxon>Tracheophyta</taxon>
        <taxon>Spermatophyta</taxon>
        <taxon>Magnoliopsida</taxon>
        <taxon>eudicotyledons</taxon>
        <taxon>Gunneridae</taxon>
        <taxon>Pentapetalae</taxon>
        <taxon>rosids</taxon>
        <taxon>fabids</taxon>
        <taxon>Malpighiales</taxon>
        <taxon>Euphorbiaceae</taxon>
        <taxon>Acalyphoideae</taxon>
        <taxon>Acalypheae</taxon>
        <taxon>Ricinus</taxon>
    </lineage>
</organism>
<reference evidence="3" key="1">
    <citation type="journal article" date="2010" name="Nat. Biotechnol.">
        <title>Draft genome sequence of the oilseed species Ricinus communis.</title>
        <authorList>
            <person name="Chan A.P."/>
            <person name="Crabtree J."/>
            <person name="Zhao Q."/>
            <person name="Lorenzi H."/>
            <person name="Orvis J."/>
            <person name="Puiu D."/>
            <person name="Melake-Berhan A."/>
            <person name="Jones K.M."/>
            <person name="Redman J."/>
            <person name="Chen G."/>
            <person name="Cahoon E.B."/>
            <person name="Gedil M."/>
            <person name="Stanke M."/>
            <person name="Haas B.J."/>
            <person name="Wortman J.R."/>
            <person name="Fraser-Liggett C.M."/>
            <person name="Ravel J."/>
            <person name="Rabinowicz P.D."/>
        </authorList>
    </citation>
    <scope>NUCLEOTIDE SEQUENCE [LARGE SCALE GENOMIC DNA]</scope>
    <source>
        <strain evidence="3">cv. Hale</strain>
    </source>
</reference>
<proteinExistence type="predicted"/>
<dbReference type="eggNOG" id="ENOG502S288">
    <property type="taxonomic scope" value="Eukaryota"/>
</dbReference>
<dbReference type="AlphaFoldDB" id="B9RSD3"/>
<gene>
    <name evidence="2" type="ORF">RCOM_1241290</name>
</gene>
<feature type="compositionally biased region" description="Acidic residues" evidence="1">
    <location>
        <begin position="1"/>
        <end position="10"/>
    </location>
</feature>
<evidence type="ECO:0000313" key="3">
    <source>
        <dbReference type="Proteomes" id="UP000008311"/>
    </source>
</evidence>
<sequence>MGGCDDEDYDHEPSPAPKLSLLSLPNKPYEQQQQQPGLLTPPIHAPASVPFKWEEAPGKPRPSCTNNKSNSNNHHPKPKTAKRCLDLPPRLLFEASKVNNIPSPTTVLDGPYMGTTTTRDDHQSLSRSRSLSFGKGRSFIGLQKLNKKGSSRWGSFRKDSNTKEVVCDGSVDFSVPCGFDDGDHGSKVKITRIKRKPSFLTSFSSSSRSHLWEGGDNY</sequence>
<feature type="compositionally biased region" description="Low complexity" evidence="1">
    <location>
        <begin position="17"/>
        <end position="35"/>
    </location>
</feature>
<accession>B9RSD3</accession>
<evidence type="ECO:0000313" key="2">
    <source>
        <dbReference type="EMBL" id="EEF45671.1"/>
    </source>
</evidence>
<dbReference type="PANTHER" id="PTHR34371">
    <property type="entry name" value="OS01G0551000 PROTEIN"/>
    <property type="match status" value="1"/>
</dbReference>
<dbReference type="InterPro" id="IPR007789">
    <property type="entry name" value="DUF688"/>
</dbReference>
<dbReference type="Proteomes" id="UP000008311">
    <property type="component" value="Unassembled WGS sequence"/>
</dbReference>
<dbReference type="PANTHER" id="PTHR34371:SF6">
    <property type="entry name" value="MEMBRANE-ASSOCIATED KINASE REGULATOR 6"/>
    <property type="match status" value="1"/>
</dbReference>
<dbReference type="Pfam" id="PF05097">
    <property type="entry name" value="DUF688"/>
    <property type="match status" value="1"/>
</dbReference>
<dbReference type="EMBL" id="EQ973810">
    <property type="protein sequence ID" value="EEF45671.1"/>
    <property type="molecule type" value="Genomic_DNA"/>
</dbReference>
<feature type="region of interest" description="Disordered" evidence="1">
    <location>
        <begin position="1"/>
        <end position="83"/>
    </location>
</feature>
<dbReference type="FunCoup" id="B9RSD3">
    <property type="interactions" value="33"/>
</dbReference>